<keyword evidence="6" id="KW-0472">Membrane</keyword>
<name>A0A512PNH0_9LACO</name>
<dbReference type="PANTHER" id="PTHR43875:SF15">
    <property type="entry name" value="TREHALOSE IMPORT ATP-BINDING PROTEIN SUGC"/>
    <property type="match status" value="1"/>
</dbReference>
<dbReference type="InterPro" id="IPR003439">
    <property type="entry name" value="ABC_transporter-like_ATP-bd"/>
</dbReference>
<dbReference type="SUPFAM" id="SSF52540">
    <property type="entry name" value="P-loop containing nucleoside triphosphate hydrolases"/>
    <property type="match status" value="1"/>
</dbReference>
<gene>
    <name evidence="8" type="ORF">LRA02_16290</name>
</gene>
<dbReference type="InterPro" id="IPR015853">
    <property type="entry name" value="ABC_transpr_FbpC"/>
</dbReference>
<evidence type="ECO:0000256" key="2">
    <source>
        <dbReference type="ARBA" id="ARBA00022475"/>
    </source>
</evidence>
<dbReference type="PANTHER" id="PTHR43875">
    <property type="entry name" value="MALTODEXTRIN IMPORT ATP-BINDING PROTEIN MSMX"/>
    <property type="match status" value="1"/>
</dbReference>
<evidence type="ECO:0000256" key="3">
    <source>
        <dbReference type="ARBA" id="ARBA00022741"/>
    </source>
</evidence>
<keyword evidence="1" id="KW-0813">Transport</keyword>
<dbReference type="FunFam" id="3.40.50.300:FF:000042">
    <property type="entry name" value="Maltose/maltodextrin ABC transporter, ATP-binding protein"/>
    <property type="match status" value="1"/>
</dbReference>
<keyword evidence="3" id="KW-0547">Nucleotide-binding</keyword>
<dbReference type="EMBL" id="BKAM01000032">
    <property type="protein sequence ID" value="GEP72761.1"/>
    <property type="molecule type" value="Genomic_DNA"/>
</dbReference>
<dbReference type="PROSITE" id="PS50893">
    <property type="entry name" value="ABC_TRANSPORTER_2"/>
    <property type="match status" value="1"/>
</dbReference>
<protein>
    <submittedName>
        <fullName evidence="8">Sugar ABC transporter ATP-binding protein</fullName>
    </submittedName>
</protein>
<dbReference type="AlphaFoldDB" id="A0A512PNH0"/>
<dbReference type="Gene3D" id="3.40.50.300">
    <property type="entry name" value="P-loop containing nucleotide triphosphate hydrolases"/>
    <property type="match status" value="1"/>
</dbReference>
<dbReference type="InterPro" id="IPR003593">
    <property type="entry name" value="AAA+_ATPase"/>
</dbReference>
<accession>A0A512PNH0</accession>
<feature type="domain" description="ABC transporter" evidence="7">
    <location>
        <begin position="8"/>
        <end position="239"/>
    </location>
</feature>
<dbReference type="PROSITE" id="PS00211">
    <property type="entry name" value="ABC_TRANSPORTER_1"/>
    <property type="match status" value="1"/>
</dbReference>
<keyword evidence="5" id="KW-1278">Translocase</keyword>
<dbReference type="Gene3D" id="2.40.50.100">
    <property type="match status" value="1"/>
</dbReference>
<dbReference type="SUPFAM" id="SSF50331">
    <property type="entry name" value="MOP-like"/>
    <property type="match status" value="1"/>
</dbReference>
<comment type="caution">
    <text evidence="8">The sequence shown here is derived from an EMBL/GenBank/DDBJ whole genome shotgun (WGS) entry which is preliminary data.</text>
</comment>
<organism evidence="8 9">
    <name type="scientific">Lentilactobacillus rapi</name>
    <dbReference type="NCBI Taxonomy" id="481723"/>
    <lineage>
        <taxon>Bacteria</taxon>
        <taxon>Bacillati</taxon>
        <taxon>Bacillota</taxon>
        <taxon>Bacilli</taxon>
        <taxon>Lactobacillales</taxon>
        <taxon>Lactobacillaceae</taxon>
        <taxon>Lentilactobacillus</taxon>
    </lineage>
</organism>
<dbReference type="Gene3D" id="2.40.50.140">
    <property type="entry name" value="Nucleic acid-binding proteins"/>
    <property type="match status" value="1"/>
</dbReference>
<evidence type="ECO:0000256" key="1">
    <source>
        <dbReference type="ARBA" id="ARBA00022448"/>
    </source>
</evidence>
<evidence type="ECO:0000259" key="7">
    <source>
        <dbReference type="PROSITE" id="PS50893"/>
    </source>
</evidence>
<dbReference type="Proteomes" id="UP000321569">
    <property type="component" value="Unassembled WGS sequence"/>
</dbReference>
<dbReference type="GO" id="GO:0015408">
    <property type="term" value="F:ABC-type ferric iron transporter activity"/>
    <property type="evidence" value="ECO:0007669"/>
    <property type="project" value="InterPro"/>
</dbReference>
<dbReference type="InterPro" id="IPR012340">
    <property type="entry name" value="NA-bd_OB-fold"/>
</dbReference>
<evidence type="ECO:0000256" key="4">
    <source>
        <dbReference type="ARBA" id="ARBA00022840"/>
    </source>
</evidence>
<dbReference type="GO" id="GO:0016887">
    <property type="term" value="F:ATP hydrolysis activity"/>
    <property type="evidence" value="ECO:0007669"/>
    <property type="project" value="InterPro"/>
</dbReference>
<dbReference type="GO" id="GO:0005524">
    <property type="term" value="F:ATP binding"/>
    <property type="evidence" value="ECO:0007669"/>
    <property type="project" value="UniProtKB-KW"/>
</dbReference>
<dbReference type="GO" id="GO:0055052">
    <property type="term" value="C:ATP-binding cassette (ABC) transporter complex, substrate-binding subunit-containing"/>
    <property type="evidence" value="ECO:0007669"/>
    <property type="project" value="TreeGrafter"/>
</dbReference>
<dbReference type="OrthoDB" id="9790614at2"/>
<dbReference type="RefSeq" id="WP_054748603.1">
    <property type="nucleotide sequence ID" value="NZ_BKAM01000032.1"/>
</dbReference>
<dbReference type="InterPro" id="IPR027417">
    <property type="entry name" value="P-loop_NTPase"/>
</dbReference>
<keyword evidence="4 8" id="KW-0067">ATP-binding</keyword>
<dbReference type="STRING" id="1423795.FD12_GL001900"/>
<reference evidence="8 9" key="1">
    <citation type="submission" date="2019-07" db="EMBL/GenBank/DDBJ databases">
        <title>Whole genome shotgun sequence of Lactobacillus rapi NBRC 109618.</title>
        <authorList>
            <person name="Hosoyama A."/>
            <person name="Uohara A."/>
            <person name="Ohji S."/>
            <person name="Ichikawa N."/>
        </authorList>
    </citation>
    <scope>NUCLEOTIDE SEQUENCE [LARGE SCALE GENOMIC DNA]</scope>
    <source>
        <strain evidence="8 9">NBRC 109618</strain>
    </source>
</reference>
<dbReference type="CDD" id="cd03259">
    <property type="entry name" value="ABC_Carb_Solutes_like"/>
    <property type="match status" value="1"/>
</dbReference>
<dbReference type="InterPro" id="IPR008995">
    <property type="entry name" value="Mo/tungstate-bd_C_term_dom"/>
</dbReference>
<evidence type="ECO:0000256" key="6">
    <source>
        <dbReference type="ARBA" id="ARBA00023136"/>
    </source>
</evidence>
<sequence length="373" mass="41839">MENTGFPIELDDMSKSYNKKTNVIDKMDLSVVPGEFLVLLGPSGCGKSTTLRIIAGLEAPTGGKVLIAGQDATQMTSIQRSIAMVFQDYALYPNMTVYQNLEYALRVHKVPKQIREQRLTSILASLNLTNYKDRYPSQLSGGQKQRVALGRGMAKKSRIFLLDEPLSNIDVQLREKARDEIQKLHEQNGQTIIYVTHDQQEAMALGDRIAVINDGKIQMIDTPENLYHNPANLFVAQFVGTPQINVFKVTYFNHQLLDESGAVVANLAPYQTTDLQEDTDYLVGIRPENVSLSEDPTGADFPAEVESVVDYGRYKQLTLKVFDRLEIKAVVTSWDSGVGQTVYAKLSRKELLLFDAQSHERIEANQNSQYELE</sequence>
<dbReference type="SMART" id="SM00382">
    <property type="entry name" value="AAA"/>
    <property type="match status" value="1"/>
</dbReference>
<dbReference type="Pfam" id="PF00005">
    <property type="entry name" value="ABC_tran"/>
    <property type="match status" value="1"/>
</dbReference>
<evidence type="ECO:0000313" key="8">
    <source>
        <dbReference type="EMBL" id="GEP72761.1"/>
    </source>
</evidence>
<dbReference type="InterPro" id="IPR047641">
    <property type="entry name" value="ABC_transpr_MalK/UgpC-like"/>
</dbReference>
<evidence type="ECO:0000313" key="9">
    <source>
        <dbReference type="Proteomes" id="UP000321569"/>
    </source>
</evidence>
<proteinExistence type="predicted"/>
<dbReference type="InterPro" id="IPR017871">
    <property type="entry name" value="ABC_transporter-like_CS"/>
</dbReference>
<evidence type="ECO:0000256" key="5">
    <source>
        <dbReference type="ARBA" id="ARBA00022967"/>
    </source>
</evidence>
<keyword evidence="2" id="KW-1003">Cell membrane</keyword>